<dbReference type="Proteomes" id="UP000255467">
    <property type="component" value="Unassembled WGS sequence"/>
</dbReference>
<dbReference type="PANTHER" id="PTHR12147:SF58">
    <property type="entry name" value="VACUOLAR MEMBRANE PROTEASE"/>
    <property type="match status" value="1"/>
</dbReference>
<keyword evidence="12" id="KW-1185">Reference proteome</keyword>
<dbReference type="GO" id="GO:0006508">
    <property type="term" value="P:proteolysis"/>
    <property type="evidence" value="ECO:0007669"/>
    <property type="project" value="InterPro"/>
</dbReference>
<keyword evidence="6 9" id="KW-1133">Transmembrane helix</keyword>
<keyword evidence="9" id="KW-0472">Membrane</keyword>
<dbReference type="EMBL" id="UGRY01000002">
    <property type="protein sequence ID" value="SUA78316.1"/>
    <property type="molecule type" value="Genomic_DNA"/>
</dbReference>
<dbReference type="PANTHER" id="PTHR12147">
    <property type="entry name" value="METALLOPEPTIDASE M28 FAMILY MEMBER"/>
    <property type="match status" value="1"/>
</dbReference>
<organism evidence="11 12">
    <name type="scientific">Nocardia otitidiscaviarum</name>
    <dbReference type="NCBI Taxonomy" id="1823"/>
    <lineage>
        <taxon>Bacteria</taxon>
        <taxon>Bacillati</taxon>
        <taxon>Actinomycetota</taxon>
        <taxon>Actinomycetes</taxon>
        <taxon>Mycobacteriales</taxon>
        <taxon>Nocardiaceae</taxon>
        <taxon>Nocardia</taxon>
    </lineage>
</organism>
<keyword evidence="11" id="KW-0378">Hydrolase</keyword>
<comment type="subcellular location">
    <subcellularLocation>
        <location evidence="2">Vacuole membrane</location>
        <topology evidence="2">Multi-pass membrane protein</topology>
    </subcellularLocation>
</comment>
<evidence type="ECO:0000256" key="1">
    <source>
        <dbReference type="ARBA" id="ARBA00003273"/>
    </source>
</evidence>
<dbReference type="GO" id="GO:0005774">
    <property type="term" value="C:vacuolar membrane"/>
    <property type="evidence" value="ECO:0007669"/>
    <property type="project" value="UniProtKB-SubCell"/>
</dbReference>
<evidence type="ECO:0000259" key="10">
    <source>
        <dbReference type="Pfam" id="PF04389"/>
    </source>
</evidence>
<evidence type="ECO:0000256" key="3">
    <source>
        <dbReference type="ARBA" id="ARBA00010918"/>
    </source>
</evidence>
<evidence type="ECO:0000313" key="12">
    <source>
        <dbReference type="Proteomes" id="UP000255467"/>
    </source>
</evidence>
<feature type="transmembrane region" description="Helical" evidence="9">
    <location>
        <begin position="417"/>
        <end position="436"/>
    </location>
</feature>
<name>A0A378YMD3_9NOCA</name>
<dbReference type="InterPro" id="IPR007484">
    <property type="entry name" value="Peptidase_M28"/>
</dbReference>
<keyword evidence="11" id="KW-0031">Aminopeptidase</keyword>
<dbReference type="STRING" id="1406858.GCA_000710895_05229"/>
<evidence type="ECO:0000256" key="4">
    <source>
        <dbReference type="ARBA" id="ARBA00017435"/>
    </source>
</evidence>
<keyword evidence="5" id="KW-0926">Vacuole</keyword>
<comment type="similarity">
    <text evidence="3">Belongs to the peptidase M28 family.</text>
</comment>
<keyword evidence="7" id="KW-0325">Glycoprotein</keyword>
<dbReference type="InterPro" id="IPR045175">
    <property type="entry name" value="M28_fam"/>
</dbReference>
<dbReference type="GO" id="GO:0004177">
    <property type="term" value="F:aminopeptidase activity"/>
    <property type="evidence" value="ECO:0007669"/>
    <property type="project" value="UniProtKB-KW"/>
</dbReference>
<gene>
    <name evidence="11" type="primary">ywaD</name>
    <name evidence="11" type="ORF">NCTC1934_03403</name>
</gene>
<dbReference type="AlphaFoldDB" id="A0A378YMD3"/>
<evidence type="ECO:0000256" key="8">
    <source>
        <dbReference type="ARBA" id="ARBA00031512"/>
    </source>
</evidence>
<feature type="transmembrane region" description="Helical" evidence="9">
    <location>
        <begin position="470"/>
        <end position="488"/>
    </location>
</feature>
<keyword evidence="11" id="KW-0645">Protease</keyword>
<evidence type="ECO:0000256" key="9">
    <source>
        <dbReference type="SAM" id="Phobius"/>
    </source>
</evidence>
<feature type="transmembrane region" description="Helical" evidence="9">
    <location>
        <begin position="495"/>
        <end position="516"/>
    </location>
</feature>
<dbReference type="GO" id="GO:0008235">
    <property type="term" value="F:metalloexopeptidase activity"/>
    <property type="evidence" value="ECO:0007669"/>
    <property type="project" value="InterPro"/>
</dbReference>
<comment type="function">
    <text evidence="1">May be involved in vacuolar sorting and osmoregulation.</text>
</comment>
<reference evidence="11 12" key="1">
    <citation type="submission" date="2018-06" db="EMBL/GenBank/DDBJ databases">
        <authorList>
            <consortium name="Pathogen Informatics"/>
            <person name="Doyle S."/>
        </authorList>
    </citation>
    <scope>NUCLEOTIDE SEQUENCE [LARGE SCALE GENOMIC DNA]</scope>
    <source>
        <strain evidence="11 12">NCTC1934</strain>
    </source>
</reference>
<evidence type="ECO:0000256" key="7">
    <source>
        <dbReference type="ARBA" id="ARBA00023180"/>
    </source>
</evidence>
<dbReference type="OrthoDB" id="9778250at2"/>
<protein>
    <recommendedName>
        <fullName evidence="4">Vacuolar membrane protease</fullName>
    </recommendedName>
    <alternativeName>
        <fullName evidence="8">FXNA-related family protease 1</fullName>
    </alternativeName>
</protein>
<proteinExistence type="inferred from homology"/>
<keyword evidence="9" id="KW-0812">Transmembrane</keyword>
<evidence type="ECO:0000256" key="2">
    <source>
        <dbReference type="ARBA" id="ARBA00004128"/>
    </source>
</evidence>
<dbReference type="SUPFAM" id="SSF53187">
    <property type="entry name" value="Zn-dependent exopeptidases"/>
    <property type="match status" value="1"/>
</dbReference>
<feature type="transmembrane region" description="Helical" evidence="9">
    <location>
        <begin position="331"/>
        <end position="358"/>
    </location>
</feature>
<feature type="transmembrane region" description="Helical" evidence="9">
    <location>
        <begin position="443"/>
        <end position="464"/>
    </location>
</feature>
<accession>A0A378YMD3</accession>
<dbReference type="Pfam" id="PF04389">
    <property type="entry name" value="Peptidase_M28"/>
    <property type="match status" value="1"/>
</dbReference>
<feature type="transmembrane region" description="Helical" evidence="9">
    <location>
        <begin position="552"/>
        <end position="572"/>
    </location>
</feature>
<evidence type="ECO:0000313" key="11">
    <source>
        <dbReference type="EMBL" id="SUA78316.1"/>
    </source>
</evidence>
<feature type="transmembrane region" description="Helical" evidence="9">
    <location>
        <begin position="370"/>
        <end position="393"/>
    </location>
</feature>
<sequence>MIVATIEFVRSGSRFSGVLAFVLLLAVAAAVAWEQQPRGYRDAAAPVEVFSAERALRTVEAIASRPHPIGSAEHDRVRDQLVAQLRELGLETEVQEGIGQWPRAFQREGFGMGRTANIVARMPGTAATGTVYLAAHYDSVPSGPGANDDGVGVAAILEAVRALRAGENSLRNDLVVLLTDGEEMGLLGAEAYVAAGLDGSHPGVVVNHEARGAAGPVLLWRITHPDGHLIDAVADAPYPNTDSLSTALGGAQTTSNTDFVALEAGGLHVLDWAFAGSSAYYHNRLDDPAHVHLPTVQQMGENTLALARDYGNTDLATLDTGVDRAYFQLPFGVLVVLPVWVIIALTVLTVLLVAWVVWQARRHGETRARTILLAGLTFLLAVPVGMGAVWALWELLRVIRPEYAALGPVDPYRPESYYAAVLALLVAVLAAWWALARRLFDTTATAVGLLGAVTLVGVVCAVLVPAGAQILIVPTGAAATGVALTFLVPQRWKLVALTVFLLPTAVFLGGVTWPVLQTGLAGAPFLVAPMVLLLGGLLTVTLVRVWPPRHGWLIPTAALALTVALTALGSTVDRFDDEHPMPTQLIYALDADSGEARWLSPREPDVWNDTYLDDTAPAGPFAALWPTAVASGPAPAQALSAPVAEILSDTTEAGQRTVRLRLRSTRDALRLDLHYDTEIRALRVAGRAVTPVPATGFQFWAPPADGLEVEVVAPAGPLSLRVLDHTWLTDTGLTTFPDPPRDVFLRQNSLAAVFTTVRGL</sequence>
<evidence type="ECO:0000256" key="5">
    <source>
        <dbReference type="ARBA" id="ARBA00022554"/>
    </source>
</evidence>
<dbReference type="Gene3D" id="3.40.630.10">
    <property type="entry name" value="Zn peptidases"/>
    <property type="match status" value="1"/>
</dbReference>
<evidence type="ECO:0000256" key="6">
    <source>
        <dbReference type="ARBA" id="ARBA00022989"/>
    </source>
</evidence>
<feature type="transmembrane region" description="Helical" evidence="9">
    <location>
        <begin position="522"/>
        <end position="545"/>
    </location>
</feature>
<feature type="domain" description="Peptidase M28" evidence="10">
    <location>
        <begin position="117"/>
        <end position="306"/>
    </location>
</feature>